<protein>
    <submittedName>
        <fullName evidence="1">Uncharacterized protein</fullName>
    </submittedName>
</protein>
<dbReference type="AlphaFoldDB" id="A0A523UPR1"/>
<evidence type="ECO:0000313" key="1">
    <source>
        <dbReference type="EMBL" id="TET44399.1"/>
    </source>
</evidence>
<dbReference type="Pfam" id="PF08309">
    <property type="entry name" value="LVIVD"/>
    <property type="match status" value="1"/>
</dbReference>
<name>A0A523UPR1_UNCT6</name>
<comment type="caution">
    <text evidence="1">The sequence shown here is derived from an EMBL/GenBank/DDBJ whole genome shotgun (WGS) entry which is preliminary data.</text>
</comment>
<sequence length="617" mass="68434">MKVWGPAYWGGSFYSAFVDTSRISIPGEPVWVFAVSNTCIGYAWQGLCNDTVYIFNIREILDAPLDGPDFPIVIDEPDTIWYPGMNPGFPPGPDIARGHDVTVHGNRLLVTNPGGGLYVVDTDPLFDQMTHRPPLELGRCEYPNAMTHDAWATEDLRYVFTSDEHFFEWGCNRPIGDITVYDIQGLGTPGLCNYPQAAKYVPSTAVTAHYCYIRQNLGYVANYNRGLRIFDVSFPDDPIEIGYYDTYLKPDLPPQYGVFDLWPFYDGHISACDVDSGVFVLQFDGALPACQGGVVRSAADQSPIDGAWVYSLEADRGALSDENGYFELKTAEGTHAVMASAMGFDDPAASILSISDRNCSVPQEVTLTLQSNSSDIATAWNNGRKIAVDSAACIHVVYQNITLPHNDLPGTPMHSVTYAYSTDRGITWDFTSFEAAYYPSLAVDPNRVPHIVLLEHVGDPSNEHLVHYWKDESGQWQKDIIVSVPDRIDVIFTPAVAIYDETGPQGYYPPHVVWEQYSEGPPPMTRINYWNSSLGIPEEIVNVNGFHSLRFPTSRLTVLARPMSCGRMLLGRRSSTPIGMVAGGLLHRWWPAAPSIQAWMNGVAGYMQSGSRAHRLR</sequence>
<dbReference type="InterPro" id="IPR008969">
    <property type="entry name" value="CarboxyPept-like_regulatory"/>
</dbReference>
<dbReference type="Proteomes" id="UP000315525">
    <property type="component" value="Unassembled WGS sequence"/>
</dbReference>
<proteinExistence type="predicted"/>
<organism evidence="1 2">
    <name type="scientific">candidate division TA06 bacterium</name>
    <dbReference type="NCBI Taxonomy" id="2250710"/>
    <lineage>
        <taxon>Bacteria</taxon>
        <taxon>Bacteria division TA06</taxon>
    </lineage>
</organism>
<dbReference type="Gene3D" id="2.60.40.1120">
    <property type="entry name" value="Carboxypeptidase-like, regulatory domain"/>
    <property type="match status" value="1"/>
</dbReference>
<evidence type="ECO:0000313" key="2">
    <source>
        <dbReference type="Proteomes" id="UP000315525"/>
    </source>
</evidence>
<reference evidence="1 2" key="1">
    <citation type="submission" date="2019-03" db="EMBL/GenBank/DDBJ databases">
        <title>Metabolic potential of uncultured bacteria and archaea associated with petroleum seepage in deep-sea sediments.</title>
        <authorList>
            <person name="Dong X."/>
            <person name="Hubert C."/>
        </authorList>
    </citation>
    <scope>NUCLEOTIDE SEQUENCE [LARGE SCALE GENOMIC DNA]</scope>
    <source>
        <strain evidence="1">E44_bin18</strain>
    </source>
</reference>
<dbReference type="EMBL" id="SOJN01000127">
    <property type="protein sequence ID" value="TET44399.1"/>
    <property type="molecule type" value="Genomic_DNA"/>
</dbReference>
<accession>A0A523UPR1</accession>
<gene>
    <name evidence="1" type="ORF">E3J62_10615</name>
</gene>
<dbReference type="SUPFAM" id="SSF49464">
    <property type="entry name" value="Carboxypeptidase regulatory domain-like"/>
    <property type="match status" value="1"/>
</dbReference>
<dbReference type="InterPro" id="IPR013211">
    <property type="entry name" value="LVIVD"/>
</dbReference>
<dbReference type="Pfam" id="PF13715">
    <property type="entry name" value="CarbopepD_reg_2"/>
    <property type="match status" value="1"/>
</dbReference>